<feature type="compositionally biased region" description="Polar residues" evidence="7">
    <location>
        <begin position="161"/>
        <end position="183"/>
    </location>
</feature>
<dbReference type="EMBL" id="JARAOO010000014">
    <property type="protein sequence ID" value="KAJ7943012.1"/>
    <property type="molecule type" value="Genomic_DNA"/>
</dbReference>
<feature type="region of interest" description="Disordered" evidence="7">
    <location>
        <begin position="127"/>
        <end position="196"/>
    </location>
</feature>
<dbReference type="PANTHER" id="PTHR46372:SF2">
    <property type="entry name" value="PROTEIN WVD2-LIKE 3"/>
    <property type="match status" value="1"/>
</dbReference>
<evidence type="ECO:0000256" key="1">
    <source>
        <dbReference type="ARBA" id="ARBA00004245"/>
    </source>
</evidence>
<evidence type="ECO:0000256" key="4">
    <source>
        <dbReference type="ARBA" id="ARBA00022701"/>
    </source>
</evidence>
<keyword evidence="4" id="KW-0493">Microtubule</keyword>
<evidence type="ECO:0000313" key="9">
    <source>
        <dbReference type="EMBL" id="KAJ7943011.1"/>
    </source>
</evidence>
<evidence type="ECO:0000259" key="8">
    <source>
        <dbReference type="Pfam" id="PF06886"/>
    </source>
</evidence>
<dbReference type="InterPro" id="IPR027329">
    <property type="entry name" value="TPX2_C"/>
</dbReference>
<proteinExistence type="inferred from homology"/>
<dbReference type="KEGG" id="qsa:O6P43_032616"/>
<gene>
    <name evidence="9" type="ORF">O6P43_032616</name>
</gene>
<dbReference type="GO" id="GO:0008017">
    <property type="term" value="F:microtubule binding"/>
    <property type="evidence" value="ECO:0007669"/>
    <property type="project" value="InterPro"/>
</dbReference>
<name>A0AAD7KP12_QUISA</name>
<keyword evidence="5" id="KW-0206">Cytoskeleton</keyword>
<feature type="coiled-coil region" evidence="6">
    <location>
        <begin position="300"/>
        <end position="330"/>
    </location>
</feature>
<dbReference type="Pfam" id="PF06886">
    <property type="entry name" value="TPX2"/>
    <property type="match status" value="1"/>
</dbReference>
<dbReference type="GO" id="GO:0005874">
    <property type="term" value="C:microtubule"/>
    <property type="evidence" value="ECO:0007669"/>
    <property type="project" value="UniProtKB-KW"/>
</dbReference>
<dbReference type="PANTHER" id="PTHR46372">
    <property type="entry name" value="PROTEIN WVD2-LIKE 3"/>
    <property type="match status" value="1"/>
</dbReference>
<accession>A0AAD7KP12</accession>
<comment type="caution">
    <text evidence="9">The sequence shown here is derived from an EMBL/GenBank/DDBJ whole genome shotgun (WGS) entry which is preliminary data.</text>
</comment>
<evidence type="ECO:0000313" key="10">
    <source>
        <dbReference type="Proteomes" id="UP001163823"/>
    </source>
</evidence>
<dbReference type="Proteomes" id="UP001163823">
    <property type="component" value="Chromosome 14"/>
</dbReference>
<keyword evidence="6" id="KW-0175">Coiled coil</keyword>
<dbReference type="AlphaFoldDB" id="A0AAD7KP12"/>
<feature type="domain" description="TPX2 C-terminal" evidence="8">
    <location>
        <begin position="285"/>
        <end position="355"/>
    </location>
</feature>
<reference evidence="9" key="1">
    <citation type="journal article" date="2023" name="Science">
        <title>Elucidation of the pathway for biosynthesis of saponin adjuvants from the soapbark tree.</title>
        <authorList>
            <person name="Reed J."/>
            <person name="Orme A."/>
            <person name="El-Demerdash A."/>
            <person name="Owen C."/>
            <person name="Martin L.B.B."/>
            <person name="Misra R.C."/>
            <person name="Kikuchi S."/>
            <person name="Rejzek M."/>
            <person name="Martin A.C."/>
            <person name="Harkess A."/>
            <person name="Leebens-Mack J."/>
            <person name="Louveau T."/>
            <person name="Stephenson M.J."/>
            <person name="Osbourn A."/>
        </authorList>
    </citation>
    <scope>NUCLEOTIDE SEQUENCE</scope>
    <source>
        <strain evidence="9">S10</strain>
    </source>
</reference>
<dbReference type="GO" id="GO:0000226">
    <property type="term" value="P:microtubule cytoskeleton organization"/>
    <property type="evidence" value="ECO:0007669"/>
    <property type="project" value="InterPro"/>
</dbReference>
<protein>
    <submittedName>
        <fullName evidence="9">Protein WVD2-like 7 isoform X1</fullName>
    </submittedName>
</protein>
<evidence type="ECO:0000256" key="5">
    <source>
        <dbReference type="ARBA" id="ARBA00023212"/>
    </source>
</evidence>
<comment type="similarity">
    <text evidence="2">Belongs to the TPX2 family.</text>
</comment>
<evidence type="ECO:0000256" key="7">
    <source>
        <dbReference type="SAM" id="MobiDB-lite"/>
    </source>
</evidence>
<comment type="subcellular location">
    <subcellularLocation>
        <location evidence="1">Cytoplasm</location>
        <location evidence="1">Cytoskeleton</location>
    </subcellularLocation>
</comment>
<keyword evidence="3" id="KW-0963">Cytoplasm</keyword>
<evidence type="ECO:0000256" key="2">
    <source>
        <dbReference type="ARBA" id="ARBA00005885"/>
    </source>
</evidence>
<evidence type="ECO:0000256" key="6">
    <source>
        <dbReference type="SAM" id="Coils"/>
    </source>
</evidence>
<organism evidence="9 10">
    <name type="scientific">Quillaja saponaria</name>
    <name type="common">Soap bark tree</name>
    <dbReference type="NCBI Taxonomy" id="32244"/>
    <lineage>
        <taxon>Eukaryota</taxon>
        <taxon>Viridiplantae</taxon>
        <taxon>Streptophyta</taxon>
        <taxon>Embryophyta</taxon>
        <taxon>Tracheophyta</taxon>
        <taxon>Spermatophyta</taxon>
        <taxon>Magnoliopsida</taxon>
        <taxon>eudicotyledons</taxon>
        <taxon>Gunneridae</taxon>
        <taxon>Pentapetalae</taxon>
        <taxon>rosids</taxon>
        <taxon>fabids</taxon>
        <taxon>Fabales</taxon>
        <taxon>Quillajaceae</taxon>
        <taxon>Quillaja</taxon>
    </lineage>
</organism>
<dbReference type="EMBL" id="JARAOO010000014">
    <property type="protein sequence ID" value="KAJ7943011.1"/>
    <property type="molecule type" value="Genomic_DNA"/>
</dbReference>
<sequence length="370" mass="41690">MEHIPKLVKVMCQTELVTKKILNKMETAIMFQFDKSPEGSDYHEQCETRECKTEKAFIEDPGITFSNLQMESTLNNSGILEDKFINNVGSKELHQAESITRYILSVNDEADVEVKKYLNNIKNNDQSVESIDPTLDTETAGDVKKTNSELSSVPSPKLTDASGTKPSKTEVQSQNAIFSSSHMNPAKNPNRRERESPRFMNMEKNLLRTAIPSTESVCRTPKLKDFGTQKKLNFETKSTSVEKISGVRKSVASQPSIQKGVQAADRLNRIINSRKSDARAVSVAFNFKCNERAARRKEFHKKLEEKMHAKEAEINQIQAMSQEKTQAQIKCFRKSLNFKATPMPSFYHAPVSSSDGNKVNLCSCYLSFPS</sequence>
<evidence type="ECO:0000256" key="3">
    <source>
        <dbReference type="ARBA" id="ARBA00022490"/>
    </source>
</evidence>
<dbReference type="InterPro" id="IPR044806">
    <property type="entry name" value="WVD2/WDL1-4"/>
</dbReference>
<keyword evidence="10" id="KW-1185">Reference proteome</keyword>